<name>A0A078JPB9_BRANA</name>
<dbReference type="AlphaFoldDB" id="A0A078JPB9"/>
<reference evidence="8" key="3">
    <citation type="submission" date="2021-01" db="EMBL/GenBank/DDBJ databases">
        <authorList>
            <consortium name="Genoscope - CEA"/>
            <person name="William W."/>
        </authorList>
    </citation>
    <scope>NUCLEOTIDE SEQUENCE</scope>
</reference>
<keyword evidence="4" id="KW-0804">Transcription</keyword>
<dbReference type="CDD" id="cd10017">
    <property type="entry name" value="B3_DNA"/>
    <property type="match status" value="1"/>
</dbReference>
<keyword evidence="10" id="KW-1185">Reference proteome</keyword>
<evidence type="ECO:0000313" key="9">
    <source>
        <dbReference type="EMBL" id="CDY67232.1"/>
    </source>
</evidence>
<dbReference type="InterPro" id="IPR003340">
    <property type="entry name" value="B3_DNA-bd"/>
</dbReference>
<proteinExistence type="predicted"/>
<dbReference type="PaxDb" id="3708-A0A078JPB9"/>
<dbReference type="EMBL" id="HG994369">
    <property type="protein sequence ID" value="CAF1929135.1"/>
    <property type="molecule type" value="Genomic_DNA"/>
</dbReference>
<dbReference type="OrthoDB" id="1090008at2759"/>
<evidence type="ECO:0000256" key="6">
    <source>
        <dbReference type="SAM" id="MobiDB-lite"/>
    </source>
</evidence>
<evidence type="ECO:0000313" key="8">
    <source>
        <dbReference type="EMBL" id="CAF1929135.1"/>
    </source>
</evidence>
<dbReference type="Pfam" id="PF03754">
    <property type="entry name" value="At2g31720-like"/>
    <property type="match status" value="1"/>
</dbReference>
<gene>
    <name evidence="9" type="primary">BnaCnng54020D</name>
    <name evidence="8" type="ORF">DARMORV10_C05P31330.1</name>
    <name evidence="9" type="ORF">GSBRNA2T00060479001</name>
</gene>
<feature type="compositionally biased region" description="Polar residues" evidence="6">
    <location>
        <begin position="92"/>
        <end position="101"/>
    </location>
</feature>
<feature type="region of interest" description="Disordered" evidence="6">
    <location>
        <begin position="78"/>
        <end position="162"/>
    </location>
</feature>
<feature type="compositionally biased region" description="Polar residues" evidence="6">
    <location>
        <begin position="123"/>
        <end position="142"/>
    </location>
</feature>
<evidence type="ECO:0000259" key="7">
    <source>
        <dbReference type="PROSITE" id="PS50863"/>
    </source>
</evidence>
<keyword evidence="3" id="KW-0238">DNA-binding</keyword>
<comment type="subcellular location">
    <subcellularLocation>
        <location evidence="1">Nucleus</location>
    </subcellularLocation>
</comment>
<dbReference type="GO" id="GO:0003677">
    <property type="term" value="F:DNA binding"/>
    <property type="evidence" value="ECO:0007669"/>
    <property type="project" value="UniProtKB-KW"/>
</dbReference>
<dbReference type="PANTHER" id="PTHR31541:SF30">
    <property type="entry name" value="TF-B3 DOMAIN-CONTAINING PROTEIN"/>
    <property type="match status" value="1"/>
</dbReference>
<dbReference type="OMA" id="MQGSEGP"/>
<dbReference type="SUPFAM" id="SSF101936">
    <property type="entry name" value="DNA-binding pseudobarrel domain"/>
    <property type="match status" value="1"/>
</dbReference>
<dbReference type="InterPro" id="IPR015300">
    <property type="entry name" value="DNA-bd_pseudobarrel_sf"/>
</dbReference>
<evidence type="ECO:0000313" key="10">
    <source>
        <dbReference type="Proteomes" id="UP000028999"/>
    </source>
</evidence>
<evidence type="ECO:0000256" key="3">
    <source>
        <dbReference type="ARBA" id="ARBA00023125"/>
    </source>
</evidence>
<dbReference type="KEGG" id="bna:106441634"/>
<evidence type="ECO:0000256" key="2">
    <source>
        <dbReference type="ARBA" id="ARBA00023015"/>
    </source>
</evidence>
<dbReference type="GO" id="GO:0005634">
    <property type="term" value="C:nucleus"/>
    <property type="evidence" value="ECO:0007669"/>
    <property type="project" value="UniProtKB-SubCell"/>
</dbReference>
<organism evidence="9 10">
    <name type="scientific">Brassica napus</name>
    <name type="common">Rape</name>
    <dbReference type="NCBI Taxonomy" id="3708"/>
    <lineage>
        <taxon>Eukaryota</taxon>
        <taxon>Viridiplantae</taxon>
        <taxon>Streptophyta</taxon>
        <taxon>Embryophyta</taxon>
        <taxon>Tracheophyta</taxon>
        <taxon>Spermatophyta</taxon>
        <taxon>Magnoliopsida</taxon>
        <taxon>eudicotyledons</taxon>
        <taxon>Gunneridae</taxon>
        <taxon>Pentapetalae</taxon>
        <taxon>rosids</taxon>
        <taxon>malvids</taxon>
        <taxon>Brassicales</taxon>
        <taxon>Brassicaceae</taxon>
        <taxon>Brassiceae</taxon>
        <taxon>Brassica</taxon>
    </lineage>
</organism>
<evidence type="ECO:0000256" key="5">
    <source>
        <dbReference type="ARBA" id="ARBA00023242"/>
    </source>
</evidence>
<dbReference type="InterPro" id="IPR005508">
    <property type="entry name" value="At2g31720-like"/>
</dbReference>
<dbReference type="PANTHER" id="PTHR31541">
    <property type="entry name" value="B3 DOMAIN PLANT PROTEIN-RELATED"/>
    <property type="match status" value="1"/>
</dbReference>
<protein>
    <submittedName>
        <fullName evidence="8">(rape) hypothetical protein</fullName>
    </submittedName>
    <submittedName>
        <fullName evidence="9">BnaCnng54020D protein</fullName>
    </submittedName>
</protein>
<feature type="domain" description="TF-B3" evidence="7">
    <location>
        <begin position="216"/>
        <end position="322"/>
    </location>
</feature>
<keyword evidence="2" id="KW-0805">Transcription regulation</keyword>
<dbReference type="Proteomes" id="UP000028999">
    <property type="component" value="Unassembled WGS sequence"/>
</dbReference>
<evidence type="ECO:0000256" key="1">
    <source>
        <dbReference type="ARBA" id="ARBA00004123"/>
    </source>
</evidence>
<accession>A0A078JPB9</accession>
<evidence type="ECO:0000256" key="4">
    <source>
        <dbReference type="ARBA" id="ARBA00023163"/>
    </source>
</evidence>
<dbReference type="EMBL" id="LK035890">
    <property type="protein sequence ID" value="CDY67232.1"/>
    <property type="molecule type" value="Genomic_DNA"/>
</dbReference>
<dbReference type="PROSITE" id="PS50863">
    <property type="entry name" value="B3"/>
    <property type="match status" value="1"/>
</dbReference>
<dbReference type="Proteomes" id="UP001295469">
    <property type="component" value="Chromosome C05"/>
</dbReference>
<dbReference type="Gramene" id="CDY67232">
    <property type="protein sequence ID" value="CDY67232"/>
    <property type="gene ID" value="GSBRNA2T00060479001"/>
</dbReference>
<reference evidence="9 10" key="1">
    <citation type="journal article" date="2014" name="Science">
        <title>Plant genetics. Early allopolyploid evolution in the post-Neolithic Brassica napus oilseed genome.</title>
        <authorList>
            <person name="Chalhoub B."/>
            <person name="Denoeud F."/>
            <person name="Liu S."/>
            <person name="Parkin I.A."/>
            <person name="Tang H."/>
            <person name="Wang X."/>
            <person name="Chiquet J."/>
            <person name="Belcram H."/>
            <person name="Tong C."/>
            <person name="Samans B."/>
            <person name="Correa M."/>
            <person name="Da Silva C."/>
            <person name="Just J."/>
            <person name="Falentin C."/>
            <person name="Koh C.S."/>
            <person name="Le Clainche I."/>
            <person name="Bernard M."/>
            <person name="Bento P."/>
            <person name="Noel B."/>
            <person name="Labadie K."/>
            <person name="Alberti A."/>
            <person name="Charles M."/>
            <person name="Arnaud D."/>
            <person name="Guo H."/>
            <person name="Daviaud C."/>
            <person name="Alamery S."/>
            <person name="Jabbari K."/>
            <person name="Zhao M."/>
            <person name="Edger P.P."/>
            <person name="Chelaifa H."/>
            <person name="Tack D."/>
            <person name="Lassalle G."/>
            <person name="Mestiri I."/>
            <person name="Schnel N."/>
            <person name="Le Paslier M.C."/>
            <person name="Fan G."/>
            <person name="Renault V."/>
            <person name="Bayer P.E."/>
            <person name="Golicz A.A."/>
            <person name="Manoli S."/>
            <person name="Lee T.H."/>
            <person name="Thi V.H."/>
            <person name="Chalabi S."/>
            <person name="Hu Q."/>
            <person name="Fan C."/>
            <person name="Tollenaere R."/>
            <person name="Lu Y."/>
            <person name="Battail C."/>
            <person name="Shen J."/>
            <person name="Sidebottom C.H."/>
            <person name="Wang X."/>
            <person name="Canaguier A."/>
            <person name="Chauveau A."/>
            <person name="Berard A."/>
            <person name="Deniot G."/>
            <person name="Guan M."/>
            <person name="Liu Z."/>
            <person name="Sun F."/>
            <person name="Lim Y.P."/>
            <person name="Lyons E."/>
            <person name="Town C.D."/>
            <person name="Bancroft I."/>
            <person name="Wang X."/>
            <person name="Meng J."/>
            <person name="Ma J."/>
            <person name="Pires J.C."/>
            <person name="King G.J."/>
            <person name="Brunel D."/>
            <person name="Delourme R."/>
            <person name="Renard M."/>
            <person name="Aury J.M."/>
            <person name="Adams K.L."/>
            <person name="Batley J."/>
            <person name="Snowdon R.J."/>
            <person name="Tost J."/>
            <person name="Edwards D."/>
            <person name="Zhou Y."/>
            <person name="Hua W."/>
            <person name="Sharpe A.G."/>
            <person name="Paterson A.H."/>
            <person name="Guan C."/>
            <person name="Wincker P."/>
        </authorList>
    </citation>
    <scope>NUCLEOTIDE SEQUENCE [LARGE SCALE GENOMIC DNA]</scope>
    <source>
        <strain evidence="10">cv. Darmor-bzh</strain>
    </source>
</reference>
<keyword evidence="5" id="KW-0539">Nucleus</keyword>
<sequence length="337" mass="38216">MSKKREKNTESMYYDDHLAAAEKEISSRNFCTLVDAAVLLYEEEAEADRLLKSGTLSEKEEDIEYVFFNAFPRKRRSPSKKFLRSQSHETLNEASTSSSLFDLNKTPDDSEADAPANPLQCFYVSSPQSSLTAHPPSSTLTEKTNRKRRALQEKRISGGKSKKVRVPPFSWKGRATPEWLVSLLEAMAATRGHLVTEGPWLIFEKKLTSTDVDPAQSRLLLPFNSLIRNDFLTPVELRIVAEHQDEKNGVGAMLVDQHKKKWGLILMRREMMKGAWNGTLNYALICGWNDVVQGNGLKEDDDVSVWYFRWRERLCFALVLPPPPDMAQSSSSLDLSV</sequence>
<dbReference type="Gene3D" id="2.40.330.10">
    <property type="entry name" value="DNA-binding pseudobarrel domain"/>
    <property type="match status" value="1"/>
</dbReference>
<reference evidence="9" key="2">
    <citation type="submission" date="2014-06" db="EMBL/GenBank/DDBJ databases">
        <authorList>
            <person name="Genoscope - CEA"/>
        </authorList>
    </citation>
    <scope>NUCLEOTIDE SEQUENCE</scope>
</reference>